<dbReference type="SUPFAM" id="SSF143865">
    <property type="entry name" value="CorA soluble domain-like"/>
    <property type="match status" value="1"/>
</dbReference>
<dbReference type="EMBL" id="CP000527">
    <property type="protein sequence ID" value="ABM27686.1"/>
    <property type="molecule type" value="Genomic_DNA"/>
</dbReference>
<dbReference type="CDD" id="cd12827">
    <property type="entry name" value="EcCorA_ZntB-like_u2"/>
    <property type="match status" value="1"/>
</dbReference>
<dbReference type="InterPro" id="IPR045863">
    <property type="entry name" value="CorA_TM1_TM2"/>
</dbReference>
<evidence type="ECO:0000256" key="1">
    <source>
        <dbReference type="ARBA" id="ARBA00004141"/>
    </source>
</evidence>
<name>A0A0H3A5T7_NITV4</name>
<evidence type="ECO:0000256" key="4">
    <source>
        <dbReference type="ARBA" id="ARBA00022989"/>
    </source>
</evidence>
<dbReference type="AlphaFoldDB" id="A0A0H3A5T7"/>
<evidence type="ECO:0000256" key="2">
    <source>
        <dbReference type="ARBA" id="ARBA00009765"/>
    </source>
</evidence>
<dbReference type="InterPro" id="IPR045861">
    <property type="entry name" value="CorA_cytoplasmic_dom"/>
</dbReference>
<dbReference type="InterPro" id="IPR047199">
    <property type="entry name" value="CorA-like"/>
</dbReference>
<keyword evidence="5 6" id="KW-0472">Membrane</keyword>
<gene>
    <name evidence="7" type="ordered locus">Dvul_0663</name>
</gene>
<accession>A0A0H3A5T7</accession>
<dbReference type="SUPFAM" id="SSF144083">
    <property type="entry name" value="Magnesium transport protein CorA, transmembrane region"/>
    <property type="match status" value="1"/>
</dbReference>
<evidence type="ECO:0000256" key="5">
    <source>
        <dbReference type="ARBA" id="ARBA00023136"/>
    </source>
</evidence>
<proteinExistence type="inferred from homology"/>
<dbReference type="RefSeq" id="WP_010939854.1">
    <property type="nucleotide sequence ID" value="NC_008751.1"/>
</dbReference>
<dbReference type="Pfam" id="PF01544">
    <property type="entry name" value="CorA"/>
    <property type="match status" value="1"/>
</dbReference>
<dbReference type="Proteomes" id="UP000009173">
    <property type="component" value="Chromosome"/>
</dbReference>
<comment type="similarity">
    <text evidence="2">Belongs to the CorA metal ion transporter (MIT) (TC 1.A.35) family.</text>
</comment>
<protein>
    <submittedName>
        <fullName evidence="7">Mg2+ transporter protein, CorA family protein</fullName>
    </submittedName>
</protein>
<reference evidence="8" key="1">
    <citation type="journal article" date="2009" name="Environ. Microbiol.">
        <title>Contribution of mobile genetic elements to Desulfovibrio vulgaris genome plasticity.</title>
        <authorList>
            <person name="Walker C.B."/>
            <person name="Stolyar S."/>
            <person name="Chivian D."/>
            <person name="Pinel N."/>
            <person name="Gabster J.A."/>
            <person name="Dehal P.S."/>
            <person name="He Z."/>
            <person name="Yang Z.K."/>
            <person name="Yen H.C."/>
            <person name="Zhou J."/>
            <person name="Wall J.D."/>
            <person name="Hazen T.C."/>
            <person name="Arkin A.P."/>
            <person name="Stahl D.A."/>
        </authorList>
    </citation>
    <scope>NUCLEOTIDE SEQUENCE [LARGE SCALE GENOMIC DNA]</scope>
    <source>
        <strain evidence="8">DP4</strain>
    </source>
</reference>
<dbReference type="HOGENOM" id="CLU_007127_8_1_7"/>
<keyword evidence="4 6" id="KW-1133">Transmembrane helix</keyword>
<dbReference type="Gene3D" id="1.20.58.340">
    <property type="entry name" value="Magnesium transport protein CorA, transmembrane region"/>
    <property type="match status" value="2"/>
</dbReference>
<dbReference type="InterPro" id="IPR002523">
    <property type="entry name" value="MgTranspt_CorA/ZnTranspt_ZntB"/>
</dbReference>
<keyword evidence="3 6" id="KW-0812">Transmembrane</keyword>
<dbReference type="Gene3D" id="3.30.460.20">
    <property type="entry name" value="CorA soluble domain-like"/>
    <property type="match status" value="1"/>
</dbReference>
<evidence type="ECO:0000256" key="6">
    <source>
        <dbReference type="SAM" id="Phobius"/>
    </source>
</evidence>
<dbReference type="KEGG" id="dvl:Dvul_0663"/>
<dbReference type="GO" id="GO:0016020">
    <property type="term" value="C:membrane"/>
    <property type="evidence" value="ECO:0007669"/>
    <property type="project" value="UniProtKB-SubCell"/>
</dbReference>
<comment type="subcellular location">
    <subcellularLocation>
        <location evidence="1">Membrane</location>
        <topology evidence="1">Multi-pass membrane protein</topology>
    </subcellularLocation>
</comment>
<evidence type="ECO:0000256" key="3">
    <source>
        <dbReference type="ARBA" id="ARBA00022692"/>
    </source>
</evidence>
<organism evidence="7 8">
    <name type="scientific">Nitratidesulfovibrio vulgaris (strain DP4)</name>
    <name type="common">Desulfovibrio vulgaris</name>
    <dbReference type="NCBI Taxonomy" id="391774"/>
    <lineage>
        <taxon>Bacteria</taxon>
        <taxon>Pseudomonadati</taxon>
        <taxon>Thermodesulfobacteriota</taxon>
        <taxon>Desulfovibrionia</taxon>
        <taxon>Desulfovibrionales</taxon>
        <taxon>Desulfovibrionaceae</taxon>
        <taxon>Nitratidesulfovibrio</taxon>
    </lineage>
</organism>
<dbReference type="PANTHER" id="PTHR47891:SF2">
    <property type="entry name" value="MAGNESIUM AND COBALT TRANSPORTER"/>
    <property type="match status" value="1"/>
</dbReference>
<dbReference type="SMR" id="A0A0H3A5T7"/>
<feature type="transmembrane region" description="Helical" evidence="6">
    <location>
        <begin position="253"/>
        <end position="272"/>
    </location>
</feature>
<evidence type="ECO:0000313" key="8">
    <source>
        <dbReference type="Proteomes" id="UP000009173"/>
    </source>
</evidence>
<sequence length="310" mass="34655">MISIFKTISGRLDRIDDFEPGCWVNLVAPTAAEVSQVADRYGIAADYLTDSLDADERARVEVEDDAIIMVVRAPMPNEKNPQVPFTTLPIGIIIAPDAIITICAAEGDLVTFLLNGKVRALDTGKRMRLAIQLLQKVALTYLSDLRAINRKSEAIERELQKSMRNKELLELFSIEKSLVYFITSLKANDIIMEKLRSSRLVHLSEDEMDLLEDAIIENRQAIGMTTIYTDILSGLMDAFASVINNNMNTVMKMLTGVTIVLMIPNIITGAYGMNIDVPLHDSPYAFMFVVGSSLLLCCLAWLLFTKKRWM</sequence>
<dbReference type="PANTHER" id="PTHR47891">
    <property type="entry name" value="TRANSPORTER-RELATED"/>
    <property type="match status" value="1"/>
</dbReference>
<evidence type="ECO:0000313" key="7">
    <source>
        <dbReference type="EMBL" id="ABM27686.1"/>
    </source>
</evidence>
<feature type="transmembrane region" description="Helical" evidence="6">
    <location>
        <begin position="284"/>
        <end position="304"/>
    </location>
</feature>
<dbReference type="GO" id="GO:0046873">
    <property type="term" value="F:metal ion transmembrane transporter activity"/>
    <property type="evidence" value="ECO:0007669"/>
    <property type="project" value="InterPro"/>
</dbReference>